<evidence type="ECO:0000313" key="1">
    <source>
        <dbReference type="EMBL" id="ADI09872.1"/>
    </source>
</evidence>
<proteinExistence type="predicted"/>
<keyword evidence="2" id="KW-1185">Reference proteome</keyword>
<evidence type="ECO:0000313" key="2">
    <source>
        <dbReference type="Proteomes" id="UP000000377"/>
    </source>
</evidence>
<gene>
    <name evidence="1" type="ordered locus">SBI_06752</name>
</gene>
<dbReference type="KEGG" id="sbh:SBI_06752"/>
<protein>
    <submittedName>
        <fullName evidence="1">Uncharacterized protein</fullName>
    </submittedName>
</protein>
<dbReference type="eggNOG" id="COG1553">
    <property type="taxonomic scope" value="Bacteria"/>
</dbReference>
<dbReference type="EMBL" id="CP002047">
    <property type="protein sequence ID" value="ADI09872.1"/>
    <property type="molecule type" value="Genomic_DNA"/>
</dbReference>
<dbReference type="SUPFAM" id="SSF75169">
    <property type="entry name" value="DsrEFH-like"/>
    <property type="match status" value="1"/>
</dbReference>
<reference evidence="1 2" key="1">
    <citation type="journal article" date="2010" name="J. Bacteriol.">
        <title>Genome sequence of the milbemycin-producing bacterium Streptomyces bingchenggensis.</title>
        <authorList>
            <person name="Wang X.J."/>
            <person name="Yan Y.J."/>
            <person name="Zhang B."/>
            <person name="An J."/>
            <person name="Wang J.J."/>
            <person name="Tian J."/>
            <person name="Jiang L."/>
            <person name="Chen Y.H."/>
            <person name="Huang S.X."/>
            <person name="Yin M."/>
            <person name="Zhang J."/>
            <person name="Gao A.L."/>
            <person name="Liu C.X."/>
            <person name="Zhu Z.X."/>
            <person name="Xiang W.S."/>
        </authorList>
    </citation>
    <scope>NUCLEOTIDE SEQUENCE [LARGE SCALE GENOMIC DNA]</scope>
    <source>
        <strain evidence="1 2">BCW-1</strain>
    </source>
</reference>
<dbReference type="HOGENOM" id="CLU_128788_0_0_11"/>
<dbReference type="PATRIC" id="fig|749414.3.peg.6950"/>
<dbReference type="STRING" id="749414.SBI_06752"/>
<dbReference type="AlphaFoldDB" id="D7BXX4"/>
<accession>D7BXX4</accession>
<name>D7BXX4_STRBB</name>
<dbReference type="Proteomes" id="UP000000377">
    <property type="component" value="Chromosome"/>
</dbReference>
<sequence length="138" mass="15465">MALMAWSPPPTDVLLQLLGAPHQTELVSSALRLTTALLGKGARVQVWACGDATRLTWTGLGETKPRNYGDWDREYPSATRIVRELLTDHPDRLYWYVCAFCAEERGTADQIPQVRRRPMFKYAEHVAVAGKCLSLGVH</sequence>
<dbReference type="Gene3D" id="3.40.1260.10">
    <property type="entry name" value="DsrEFH-like"/>
    <property type="match status" value="1"/>
</dbReference>
<dbReference type="InterPro" id="IPR027396">
    <property type="entry name" value="DsrEFH-like"/>
</dbReference>
<organism evidence="1 2">
    <name type="scientific">Streptomyces bingchenggensis (strain BCW-1)</name>
    <dbReference type="NCBI Taxonomy" id="749414"/>
    <lineage>
        <taxon>Bacteria</taxon>
        <taxon>Bacillati</taxon>
        <taxon>Actinomycetota</taxon>
        <taxon>Actinomycetes</taxon>
        <taxon>Kitasatosporales</taxon>
        <taxon>Streptomycetaceae</taxon>
        <taxon>Streptomyces</taxon>
    </lineage>
</organism>